<dbReference type="EMBL" id="KQ416662">
    <property type="protein sequence ID" value="KOF95902.1"/>
    <property type="molecule type" value="Genomic_DNA"/>
</dbReference>
<reference evidence="1" key="1">
    <citation type="submission" date="2015-07" db="EMBL/GenBank/DDBJ databases">
        <title>MeaNS - Measles Nucleotide Surveillance Program.</title>
        <authorList>
            <person name="Tran T."/>
            <person name="Druce J."/>
        </authorList>
    </citation>
    <scope>NUCLEOTIDE SEQUENCE</scope>
    <source>
        <strain evidence="1">UCB-OBI-ISO-001</strain>
        <tissue evidence="1">Gonad</tissue>
    </source>
</reference>
<name>A0A0L8I338_OCTBM</name>
<dbReference type="AlphaFoldDB" id="A0A0L8I338"/>
<organism evidence="1">
    <name type="scientific">Octopus bimaculoides</name>
    <name type="common">California two-spotted octopus</name>
    <dbReference type="NCBI Taxonomy" id="37653"/>
    <lineage>
        <taxon>Eukaryota</taxon>
        <taxon>Metazoa</taxon>
        <taxon>Spiralia</taxon>
        <taxon>Lophotrochozoa</taxon>
        <taxon>Mollusca</taxon>
        <taxon>Cephalopoda</taxon>
        <taxon>Coleoidea</taxon>
        <taxon>Octopodiformes</taxon>
        <taxon>Octopoda</taxon>
        <taxon>Incirrata</taxon>
        <taxon>Octopodidae</taxon>
        <taxon>Octopus</taxon>
    </lineage>
</organism>
<gene>
    <name evidence="1" type="ORF">OCBIM_22036856mg</name>
</gene>
<sequence>MQCVRGILSYRSSNGSSIPFDRSYRSFSPTESSTQRRYTFTFTKTIQNIDLGFPKKLMLFYFT</sequence>
<evidence type="ECO:0000313" key="1">
    <source>
        <dbReference type="EMBL" id="KOF95902.1"/>
    </source>
</evidence>
<protein>
    <submittedName>
        <fullName evidence="1">Uncharacterized protein</fullName>
    </submittedName>
</protein>
<proteinExistence type="predicted"/>
<accession>A0A0L8I338</accession>